<name>A0A7R8ZJY7_9CRUS</name>
<accession>A0A7R8ZJY7</accession>
<dbReference type="OrthoDB" id="10690778at2759"/>
<gene>
    <name evidence="1" type="ORF">CTOB1V02_LOCUS5258</name>
</gene>
<proteinExistence type="predicted"/>
<protein>
    <submittedName>
        <fullName evidence="1">Uncharacterized protein</fullName>
    </submittedName>
</protein>
<dbReference type="AlphaFoldDB" id="A0A7R8ZJY7"/>
<sequence>MFRAVLSVFLSALLIQQGAATHTELTAFEDVVSGLLLGQHLNLVFNSEECGVDVGGDFVRAITSIPIKFWTWTELEPGMTRIFFTHSYVTPFSDEYFYDNVGVEIWNNGTVTIIVNEFIPSGNFYGEVSYVCEMGAGIRIFNHNYGEAWDVARNYDDVKAALVGGRHVDRVINYEQCEGDPLGGIFKRIIGSNDELTYIMKPGDNGEHAEFVDQEYAKADQMDVFAQTTIVHTSGHIETIIESWNLQTWQVDLESTMVCDYEDVVTFTLEPVEDEVEYTTYDEMIQGLLSGHELEVVFDTFDCVQVPGGGPGPHRIYIENIQQWQIGDTGNGGSFVEFTTNHFRNDEEPVLEFEQFDIFSDGNMYMSYARVSQDEGNIHHREDYLCKLGTEARVFGFLGETTRVTDFSELAEAVEMGYHMTTVIDVSQCESNLVGDTALYLGMSFYELFETMDTSNATISETALE</sequence>
<organism evidence="1">
    <name type="scientific">Cyprideis torosa</name>
    <dbReference type="NCBI Taxonomy" id="163714"/>
    <lineage>
        <taxon>Eukaryota</taxon>
        <taxon>Metazoa</taxon>
        <taxon>Ecdysozoa</taxon>
        <taxon>Arthropoda</taxon>
        <taxon>Crustacea</taxon>
        <taxon>Oligostraca</taxon>
        <taxon>Ostracoda</taxon>
        <taxon>Podocopa</taxon>
        <taxon>Podocopida</taxon>
        <taxon>Cytherocopina</taxon>
        <taxon>Cytheroidea</taxon>
        <taxon>Cytherideidae</taxon>
        <taxon>Cyprideis</taxon>
    </lineage>
</organism>
<dbReference type="EMBL" id="OB661110">
    <property type="protein sequence ID" value="CAD7227350.1"/>
    <property type="molecule type" value="Genomic_DNA"/>
</dbReference>
<evidence type="ECO:0000313" key="1">
    <source>
        <dbReference type="EMBL" id="CAD7227350.1"/>
    </source>
</evidence>
<reference evidence="1" key="1">
    <citation type="submission" date="2020-11" db="EMBL/GenBank/DDBJ databases">
        <authorList>
            <person name="Tran Van P."/>
        </authorList>
    </citation>
    <scope>NUCLEOTIDE SEQUENCE</scope>
</reference>